<dbReference type="PANTHER" id="PTHR46586">
    <property type="entry name" value="ANKYRIN REPEAT-CONTAINING PROTEIN"/>
    <property type="match status" value="1"/>
</dbReference>
<dbReference type="InterPro" id="IPR052050">
    <property type="entry name" value="SecEffector_AnkRepeat"/>
</dbReference>
<evidence type="ECO:0000313" key="1">
    <source>
        <dbReference type="EMBL" id="KAG7380808.1"/>
    </source>
</evidence>
<organism evidence="1 2">
    <name type="scientific">Phytophthora pseudosyringae</name>
    <dbReference type="NCBI Taxonomy" id="221518"/>
    <lineage>
        <taxon>Eukaryota</taxon>
        <taxon>Sar</taxon>
        <taxon>Stramenopiles</taxon>
        <taxon>Oomycota</taxon>
        <taxon>Peronosporomycetes</taxon>
        <taxon>Peronosporales</taxon>
        <taxon>Peronosporaceae</taxon>
        <taxon>Phytophthora</taxon>
    </lineage>
</organism>
<keyword evidence="2" id="KW-1185">Reference proteome</keyword>
<gene>
    <name evidence="1" type="primary">ERCC6_7</name>
    <name evidence="1" type="ORF">PHYPSEUDO_006768</name>
</gene>
<dbReference type="EMBL" id="JAGDFM010000276">
    <property type="protein sequence ID" value="KAG7380808.1"/>
    <property type="molecule type" value="Genomic_DNA"/>
</dbReference>
<protein>
    <submittedName>
        <fullName evidence="1">DNA excision repair protein ERCC-6</fullName>
    </submittedName>
</protein>
<name>A0A8T1VKT0_9STRA</name>
<dbReference type="Proteomes" id="UP000694044">
    <property type="component" value="Unassembled WGS sequence"/>
</dbReference>
<accession>A0A8T1VKT0</accession>
<evidence type="ECO:0000313" key="2">
    <source>
        <dbReference type="Proteomes" id="UP000694044"/>
    </source>
</evidence>
<dbReference type="InterPro" id="IPR002110">
    <property type="entry name" value="Ankyrin_rpt"/>
</dbReference>
<dbReference type="Pfam" id="PF12796">
    <property type="entry name" value="Ank_2"/>
    <property type="match status" value="1"/>
</dbReference>
<sequence length="256" mass="28882">MWYPTVSIFRWLYKIKPISVEIYNVIQEALWHGDFDLAQELLPQGECLVDYAEGCPLPEVIEWMVSSGRLRCEFSLAARAIRDLARTGHLERMQQIAQLHSPLPEHHDPLRGYWADAIRYACEYGDLKIVQWLMEHPLGLEACEGLAESQRTGGGFTMDDLLEAAAGRGHIEILQYLCDQPVLYFYNRAVEAAVRGGHLECVECLLIQLSHGGQKANPPTRWKAAITRSGNEALEKRGGPNQSALLTTLLHMGTWN</sequence>
<reference evidence="1" key="1">
    <citation type="submission" date="2021-02" db="EMBL/GenBank/DDBJ databases">
        <authorList>
            <person name="Palmer J.M."/>
        </authorList>
    </citation>
    <scope>NUCLEOTIDE SEQUENCE</scope>
    <source>
        <strain evidence="1">SCRP734</strain>
    </source>
</reference>
<dbReference type="AlphaFoldDB" id="A0A8T1VKT0"/>
<proteinExistence type="predicted"/>
<dbReference type="PANTHER" id="PTHR46586:SF3">
    <property type="entry name" value="ANKYRIN REPEAT-CONTAINING PROTEIN"/>
    <property type="match status" value="1"/>
</dbReference>
<comment type="caution">
    <text evidence="1">The sequence shown here is derived from an EMBL/GenBank/DDBJ whole genome shotgun (WGS) entry which is preliminary data.</text>
</comment>